<feature type="transmembrane region" description="Helical" evidence="1">
    <location>
        <begin position="12"/>
        <end position="36"/>
    </location>
</feature>
<feature type="transmembrane region" description="Helical" evidence="1">
    <location>
        <begin position="42"/>
        <end position="67"/>
    </location>
</feature>
<dbReference type="Pfam" id="PF09527">
    <property type="entry name" value="ATPase_gene1"/>
    <property type="match status" value="1"/>
</dbReference>
<evidence type="ECO:0000256" key="1">
    <source>
        <dbReference type="SAM" id="Phobius"/>
    </source>
</evidence>
<keyword evidence="1" id="KW-1133">Transmembrane helix</keyword>
<keyword evidence="1" id="KW-0812">Transmembrane</keyword>
<evidence type="ECO:0000313" key="2">
    <source>
        <dbReference type="EMBL" id="BAL57994.1"/>
    </source>
</evidence>
<reference evidence="2" key="1">
    <citation type="journal article" date="2005" name="Environ. Microbiol.">
        <title>Genetic and functional properties of uncultivated thermophilic crenarchaeotes from a subsurface gold mine as revealed by analysis of genome fragments.</title>
        <authorList>
            <person name="Nunoura T."/>
            <person name="Hirayama H."/>
            <person name="Takami H."/>
            <person name="Oida H."/>
            <person name="Nishi S."/>
            <person name="Shimamura S."/>
            <person name="Suzuki Y."/>
            <person name="Inagaki F."/>
            <person name="Takai K."/>
            <person name="Nealson K.H."/>
            <person name="Horikoshi K."/>
        </authorList>
    </citation>
    <scope>NUCLEOTIDE SEQUENCE</scope>
</reference>
<organism evidence="2">
    <name type="scientific">uncultured prokaryote</name>
    <dbReference type="NCBI Taxonomy" id="198431"/>
    <lineage>
        <taxon>unclassified sequences</taxon>
        <taxon>environmental samples</taxon>
    </lineage>
</organism>
<keyword evidence="1" id="KW-0472">Membrane</keyword>
<proteinExistence type="predicted"/>
<protein>
    <submittedName>
        <fullName evidence="2">ATP synthase protein I</fullName>
    </submittedName>
</protein>
<gene>
    <name evidence="2" type="ORF">HGMM_F53F08C31</name>
</gene>
<sequence>MKNRRRPFWQMALIMASAGLEMGASVAAGLIIGYYLDKYFNIFPWLTVTGIILGFIAGFNTLIRYLLKLQRRSREGDGD</sequence>
<dbReference type="EMBL" id="AP011790">
    <property type="protein sequence ID" value="BAL57994.1"/>
    <property type="molecule type" value="Genomic_DNA"/>
</dbReference>
<reference evidence="2" key="2">
    <citation type="journal article" date="2012" name="PLoS ONE">
        <title>A Deeply Branching Thermophilic Bacterium with an Ancient Acetyl-CoA Pathway Dominates a Subsurface Ecosystem.</title>
        <authorList>
            <person name="Takami H."/>
            <person name="Noguchi H."/>
            <person name="Takaki Y."/>
            <person name="Uchiyama I."/>
            <person name="Toyoda A."/>
            <person name="Nishi S."/>
            <person name="Chee G.-J."/>
            <person name="Arai W."/>
            <person name="Nunoura T."/>
            <person name="Itoh T."/>
            <person name="Hattori M."/>
            <person name="Takai K."/>
        </authorList>
    </citation>
    <scope>NUCLEOTIDE SEQUENCE</scope>
</reference>
<dbReference type="InterPro" id="IPR032820">
    <property type="entry name" value="ATPase_put"/>
</dbReference>
<name>H5SPA2_9ZZZZ</name>
<dbReference type="AlphaFoldDB" id="H5SPA2"/>
<accession>H5SPA2</accession>